<dbReference type="EMBL" id="CM009751">
    <property type="protein sequence ID" value="PUZ62747.1"/>
    <property type="molecule type" value="Genomic_DNA"/>
</dbReference>
<dbReference type="Pfam" id="PF12697">
    <property type="entry name" value="Abhydrolase_6"/>
    <property type="match status" value="1"/>
</dbReference>
<dbReference type="AlphaFoldDB" id="A0A2T7E4I3"/>
<dbReference type="OrthoDB" id="1263307at2759"/>
<protein>
    <recommendedName>
        <fullName evidence="2">AB hydrolase-1 domain-containing protein</fullName>
    </recommendedName>
</protein>
<evidence type="ECO:0000256" key="1">
    <source>
        <dbReference type="ARBA" id="ARBA00022801"/>
    </source>
</evidence>
<dbReference type="SUPFAM" id="SSF53474">
    <property type="entry name" value="alpha/beta-Hydrolases"/>
    <property type="match status" value="1"/>
</dbReference>
<keyword evidence="4" id="KW-1185">Reference proteome</keyword>
<sequence length="265" mass="29065">MDAGGDVSKAGREHFVLVHGACHGAWCWFKLACLLQRSGHRVSCIDLAGAAGSLVDPNTVRSFDEYDAPLVEFMAALPDDGHKVILVGHSAGGLSVTHAMHLFGDKIKQAIFIAATMLPFGFQTEQDIKDGAPDLSGFGDVYDLNFGLGEDHPPTSMVLRKEFQRTILYQQSSQEDSTLASILLRPFPAVLPTARFGCVDDGVKSPVNAVHRVYIKTANDRTLKAEQQEAMIHRWPPRKVMVMDTDHSPFFSAPDHLLELILKSL</sequence>
<dbReference type="GO" id="GO:0009696">
    <property type="term" value="P:salicylic acid metabolic process"/>
    <property type="evidence" value="ECO:0007669"/>
    <property type="project" value="TreeGrafter"/>
</dbReference>
<dbReference type="PANTHER" id="PTHR10992:SF1032">
    <property type="entry name" value="METHYLESTERASE 17"/>
    <property type="match status" value="1"/>
</dbReference>
<dbReference type="GO" id="GO:0009694">
    <property type="term" value="P:jasmonic acid metabolic process"/>
    <property type="evidence" value="ECO:0007669"/>
    <property type="project" value="TreeGrafter"/>
</dbReference>
<evidence type="ECO:0000259" key="2">
    <source>
        <dbReference type="Pfam" id="PF12697"/>
    </source>
</evidence>
<gene>
    <name evidence="3" type="ORF">GQ55_3G010800</name>
</gene>
<dbReference type="FunFam" id="3.40.50.1820:FF:000025">
    <property type="entry name" value="putative methylesterase 11, chloroplastic"/>
    <property type="match status" value="1"/>
</dbReference>
<reference evidence="3 4" key="1">
    <citation type="submission" date="2018-04" db="EMBL/GenBank/DDBJ databases">
        <title>WGS assembly of Panicum hallii var. hallii HAL2.</title>
        <authorList>
            <person name="Lovell J."/>
            <person name="Jenkins J."/>
            <person name="Lowry D."/>
            <person name="Mamidi S."/>
            <person name="Sreedasyam A."/>
            <person name="Weng X."/>
            <person name="Barry K."/>
            <person name="Bonette J."/>
            <person name="Campitelli B."/>
            <person name="Daum C."/>
            <person name="Gordon S."/>
            <person name="Gould B."/>
            <person name="Lipzen A."/>
            <person name="MacQueen A."/>
            <person name="Palacio-Mejia J."/>
            <person name="Plott C."/>
            <person name="Shakirov E."/>
            <person name="Shu S."/>
            <person name="Yoshinaga Y."/>
            <person name="Zane M."/>
            <person name="Rokhsar D."/>
            <person name="Grimwood J."/>
            <person name="Schmutz J."/>
            <person name="Juenger T."/>
        </authorList>
    </citation>
    <scope>NUCLEOTIDE SEQUENCE [LARGE SCALE GENOMIC DNA]</scope>
    <source>
        <strain evidence="4">cv. HAL2</strain>
    </source>
</reference>
<dbReference type="Gene3D" id="3.40.50.1820">
    <property type="entry name" value="alpha/beta hydrolase"/>
    <property type="match status" value="1"/>
</dbReference>
<proteinExistence type="predicted"/>
<dbReference type="InterPro" id="IPR000073">
    <property type="entry name" value="AB_hydrolase_1"/>
</dbReference>
<feature type="domain" description="AB hydrolase-1" evidence="2">
    <location>
        <begin position="15"/>
        <end position="255"/>
    </location>
</feature>
<name>A0A2T7E4I3_9POAL</name>
<dbReference type="GO" id="GO:0080032">
    <property type="term" value="F:methyl jasmonate esterase activity"/>
    <property type="evidence" value="ECO:0007669"/>
    <property type="project" value="TreeGrafter"/>
</dbReference>
<dbReference type="InterPro" id="IPR045889">
    <property type="entry name" value="MES/HNL"/>
</dbReference>
<dbReference type="Gramene" id="PUZ62747">
    <property type="protein sequence ID" value="PUZ62747"/>
    <property type="gene ID" value="GQ55_3G010800"/>
</dbReference>
<evidence type="ECO:0000313" key="3">
    <source>
        <dbReference type="EMBL" id="PUZ62747.1"/>
    </source>
</evidence>
<dbReference type="GO" id="GO:0080031">
    <property type="term" value="F:methyl salicylate esterase activity"/>
    <property type="evidence" value="ECO:0007669"/>
    <property type="project" value="TreeGrafter"/>
</dbReference>
<organism evidence="3 4">
    <name type="scientific">Panicum hallii var. hallii</name>
    <dbReference type="NCBI Taxonomy" id="1504633"/>
    <lineage>
        <taxon>Eukaryota</taxon>
        <taxon>Viridiplantae</taxon>
        <taxon>Streptophyta</taxon>
        <taxon>Embryophyta</taxon>
        <taxon>Tracheophyta</taxon>
        <taxon>Spermatophyta</taxon>
        <taxon>Magnoliopsida</taxon>
        <taxon>Liliopsida</taxon>
        <taxon>Poales</taxon>
        <taxon>Poaceae</taxon>
        <taxon>PACMAD clade</taxon>
        <taxon>Panicoideae</taxon>
        <taxon>Panicodae</taxon>
        <taxon>Paniceae</taxon>
        <taxon>Panicinae</taxon>
        <taxon>Panicum</taxon>
        <taxon>Panicum sect. Panicum</taxon>
    </lineage>
</organism>
<dbReference type="InterPro" id="IPR029058">
    <property type="entry name" value="AB_hydrolase_fold"/>
</dbReference>
<keyword evidence="1" id="KW-0378">Hydrolase</keyword>
<dbReference type="GO" id="GO:0080030">
    <property type="term" value="F:methyl indole-3-acetate esterase activity"/>
    <property type="evidence" value="ECO:0007669"/>
    <property type="project" value="TreeGrafter"/>
</dbReference>
<dbReference type="Proteomes" id="UP000244336">
    <property type="component" value="Chromosome 3"/>
</dbReference>
<dbReference type="PANTHER" id="PTHR10992">
    <property type="entry name" value="METHYLESTERASE FAMILY MEMBER"/>
    <property type="match status" value="1"/>
</dbReference>
<accession>A0A2T7E4I3</accession>
<dbReference type="STRING" id="1504633.A0A2T7E4I3"/>
<evidence type="ECO:0000313" key="4">
    <source>
        <dbReference type="Proteomes" id="UP000244336"/>
    </source>
</evidence>